<evidence type="ECO:0000313" key="1">
    <source>
        <dbReference type="EMBL" id="KKM78196.1"/>
    </source>
</evidence>
<name>A0A0F9KTS5_9ZZZZ</name>
<organism evidence="1">
    <name type="scientific">marine sediment metagenome</name>
    <dbReference type="NCBI Taxonomy" id="412755"/>
    <lineage>
        <taxon>unclassified sequences</taxon>
        <taxon>metagenomes</taxon>
        <taxon>ecological metagenomes</taxon>
    </lineage>
</organism>
<accession>A0A0F9KTS5</accession>
<protein>
    <submittedName>
        <fullName evidence="1">Uncharacterized protein</fullName>
    </submittedName>
</protein>
<dbReference type="EMBL" id="LAZR01008528">
    <property type="protein sequence ID" value="KKM78196.1"/>
    <property type="molecule type" value="Genomic_DNA"/>
</dbReference>
<sequence length="63" mass="6828">MKTILISEVALDAIIANTILEMSATLNMERSRKKAGDASIFSGDPHGVTVFHLEGMKQQIIKG</sequence>
<proteinExistence type="predicted"/>
<reference evidence="1" key="1">
    <citation type="journal article" date="2015" name="Nature">
        <title>Complex archaea that bridge the gap between prokaryotes and eukaryotes.</title>
        <authorList>
            <person name="Spang A."/>
            <person name="Saw J.H."/>
            <person name="Jorgensen S.L."/>
            <person name="Zaremba-Niedzwiedzka K."/>
            <person name="Martijn J."/>
            <person name="Lind A.E."/>
            <person name="van Eijk R."/>
            <person name="Schleper C."/>
            <person name="Guy L."/>
            <person name="Ettema T.J."/>
        </authorList>
    </citation>
    <scope>NUCLEOTIDE SEQUENCE</scope>
</reference>
<gene>
    <name evidence="1" type="ORF">LCGC14_1362430</name>
</gene>
<dbReference type="AlphaFoldDB" id="A0A0F9KTS5"/>
<comment type="caution">
    <text evidence="1">The sequence shown here is derived from an EMBL/GenBank/DDBJ whole genome shotgun (WGS) entry which is preliminary data.</text>
</comment>